<dbReference type="RefSeq" id="WP_146285803.1">
    <property type="nucleotide sequence ID" value="NZ_BMLP01000001.1"/>
</dbReference>
<dbReference type="InterPro" id="IPR018357">
    <property type="entry name" value="Hexapep_transf_CS"/>
</dbReference>
<dbReference type="InterPro" id="IPR001451">
    <property type="entry name" value="Hexapep"/>
</dbReference>
<dbReference type="AlphaFoldDB" id="A0A918DC08"/>
<dbReference type="SUPFAM" id="SSF51161">
    <property type="entry name" value="Trimeric LpxA-like enzymes"/>
    <property type="match status" value="1"/>
</dbReference>
<comment type="catalytic activity">
    <reaction evidence="7">
        <text>a UDP-3-O-[(3R)-3-hydroxyacyl]-alpha-D-glucosamine + a (3R)-hydroxyacyl-[ACP] = a UDP-2-N,3-O-bis[(3R)-3-hydroxyacyl]-alpha-D-glucosamine + holo-[ACP] + H(+)</text>
        <dbReference type="Rhea" id="RHEA:53836"/>
        <dbReference type="Rhea" id="RHEA-COMP:9685"/>
        <dbReference type="Rhea" id="RHEA-COMP:9945"/>
        <dbReference type="ChEBI" id="CHEBI:15378"/>
        <dbReference type="ChEBI" id="CHEBI:64479"/>
        <dbReference type="ChEBI" id="CHEBI:78827"/>
        <dbReference type="ChEBI" id="CHEBI:137740"/>
        <dbReference type="ChEBI" id="CHEBI:137748"/>
        <dbReference type="EC" id="2.3.1.191"/>
    </reaction>
</comment>
<protein>
    <recommendedName>
        <fullName evidence="7">UDP-3-O-acylglucosamine N-acyltransferase</fullName>
        <ecNumber evidence="7">2.3.1.191</ecNumber>
    </recommendedName>
</protein>
<comment type="subunit">
    <text evidence="7">Homotrimer.</text>
</comment>
<comment type="pathway">
    <text evidence="7">Bacterial outer membrane biogenesis; LPS lipid A biosynthesis.</text>
</comment>
<dbReference type="GO" id="GO:0016020">
    <property type="term" value="C:membrane"/>
    <property type="evidence" value="ECO:0007669"/>
    <property type="project" value="GOC"/>
</dbReference>
<dbReference type="Proteomes" id="UP000598196">
    <property type="component" value="Unassembled WGS sequence"/>
</dbReference>
<comment type="function">
    <text evidence="7">Catalyzes the N-acylation of UDP-3-O-acylglucosamine using 3-hydroxyacyl-ACP as the acyl donor. Is involved in the biosynthesis of lipid A, a phosphorylated glycolipid that anchors the lipopolysaccharide to the outer membrane of the cell.</text>
</comment>
<dbReference type="InterPro" id="IPR011004">
    <property type="entry name" value="Trimer_LpxA-like_sf"/>
</dbReference>
<accession>A0A918DC08</accession>
<dbReference type="PROSITE" id="PS00101">
    <property type="entry name" value="HEXAPEP_TRANSFERASES"/>
    <property type="match status" value="2"/>
</dbReference>
<keyword evidence="3 7" id="KW-0808">Transferase</keyword>
<reference evidence="9 10" key="1">
    <citation type="journal article" date="2014" name="Int. J. Syst. Evol. Microbiol.">
        <title>Complete genome sequence of Corynebacterium casei LMG S-19264T (=DSM 44701T), isolated from a smear-ripened cheese.</title>
        <authorList>
            <consortium name="US DOE Joint Genome Institute (JGI-PGF)"/>
            <person name="Walter F."/>
            <person name="Albersmeier A."/>
            <person name="Kalinowski J."/>
            <person name="Ruckert C."/>
        </authorList>
    </citation>
    <scope>NUCLEOTIDE SEQUENCE [LARGE SCALE GENOMIC DNA]</scope>
    <source>
        <strain evidence="9 10">CGMCC 1.7029</strain>
    </source>
</reference>
<comment type="caution">
    <text evidence="9">The sequence shown here is derived from an EMBL/GenBank/DDBJ whole genome shotgun (WGS) entry which is preliminary data.</text>
</comment>
<keyword evidence="2 7" id="KW-0441">Lipid A biosynthesis</keyword>
<dbReference type="EC" id="2.3.1.191" evidence="7"/>
<feature type="active site" description="Proton acceptor" evidence="7">
    <location>
        <position position="259"/>
    </location>
</feature>
<dbReference type="PANTHER" id="PTHR43378">
    <property type="entry name" value="UDP-3-O-ACYLGLUCOSAMINE N-ACYLTRANSFERASE"/>
    <property type="match status" value="1"/>
</dbReference>
<keyword evidence="1 7" id="KW-0444">Lipid biosynthesis</keyword>
<dbReference type="PANTHER" id="PTHR43378:SF2">
    <property type="entry name" value="UDP-3-O-ACYLGLUCOSAMINE N-ACYLTRANSFERASE 1, MITOCHONDRIAL-RELATED"/>
    <property type="match status" value="1"/>
</dbReference>
<evidence type="ECO:0000313" key="10">
    <source>
        <dbReference type="Proteomes" id="UP000598196"/>
    </source>
</evidence>
<dbReference type="EMBL" id="BMLP01000001">
    <property type="protein sequence ID" value="GGO24968.1"/>
    <property type="molecule type" value="Genomic_DNA"/>
</dbReference>
<keyword evidence="6 7" id="KW-0012">Acyltransferase</keyword>
<dbReference type="GO" id="GO:0103118">
    <property type="term" value="F:UDP-3-O-[(3R)-3-hydroxyacyl]-glucosamine N-acyltransferase activity"/>
    <property type="evidence" value="ECO:0007669"/>
    <property type="project" value="UniProtKB-EC"/>
</dbReference>
<sequence length="359" mass="37074">MAHTLRDIALALGAEGAGNLDLIVQRATEPQAAGPDDLALAMDPKYAGGLSQGRAKAALLWPGADWQALGLEAALFAPRSRLAMAGLSRMLDEGPDIAPGVHPMAIIDPTAELGEGAAIAPFVVIGRGVRIGPRARIASHVSIAEGAAIGADALILQGARIGARVRIGDRFIAQPGCVIGGDGFSFVTPEKSGVEEIRETLGARDAIREQSWTRIHSLGSVTIGDDVEVGANAAIDRGTIRDTTIGNGTKIDNLVHLGHNVQVGNDSLICGQVGVAGSSRIGNRVVLAGQCGVSDNIFVGDDVIAGGSTKIFTNVPAGRVILGSPAVKMETQMEINKALRRLPRLAATVAELQKIVSKL</sequence>
<evidence type="ECO:0000256" key="5">
    <source>
        <dbReference type="ARBA" id="ARBA00023098"/>
    </source>
</evidence>
<evidence type="ECO:0000259" key="8">
    <source>
        <dbReference type="Pfam" id="PF25087"/>
    </source>
</evidence>
<evidence type="ECO:0000256" key="4">
    <source>
        <dbReference type="ARBA" id="ARBA00022737"/>
    </source>
</evidence>
<dbReference type="NCBIfam" id="NF002060">
    <property type="entry name" value="PRK00892.1"/>
    <property type="match status" value="1"/>
</dbReference>
<keyword evidence="5 7" id="KW-0443">Lipid metabolism</keyword>
<dbReference type="InterPro" id="IPR007691">
    <property type="entry name" value="LpxD"/>
</dbReference>
<organism evidence="9 10">
    <name type="scientific">Gemmobacter aquaticus</name>
    <dbReference type="NCBI Taxonomy" id="490185"/>
    <lineage>
        <taxon>Bacteria</taxon>
        <taxon>Pseudomonadati</taxon>
        <taxon>Pseudomonadota</taxon>
        <taxon>Alphaproteobacteria</taxon>
        <taxon>Rhodobacterales</taxon>
        <taxon>Paracoccaceae</taxon>
        <taxon>Gemmobacter</taxon>
    </lineage>
</organism>
<dbReference type="Gene3D" id="3.40.1390.10">
    <property type="entry name" value="MurE/MurF, N-terminal domain"/>
    <property type="match status" value="1"/>
</dbReference>
<evidence type="ECO:0000256" key="1">
    <source>
        <dbReference type="ARBA" id="ARBA00022516"/>
    </source>
</evidence>
<keyword evidence="4 7" id="KW-0677">Repeat</keyword>
<comment type="similarity">
    <text evidence="7">Belongs to the transferase hexapeptide repeat family. LpxD subfamily.</text>
</comment>
<dbReference type="InterPro" id="IPR056729">
    <property type="entry name" value="GMPPB_C"/>
</dbReference>
<dbReference type="CDD" id="cd03352">
    <property type="entry name" value="LbH_LpxD"/>
    <property type="match status" value="1"/>
</dbReference>
<evidence type="ECO:0000313" key="9">
    <source>
        <dbReference type="EMBL" id="GGO24968.1"/>
    </source>
</evidence>
<proteinExistence type="inferred from homology"/>
<dbReference type="Pfam" id="PF25087">
    <property type="entry name" value="GMPPB_C"/>
    <property type="match status" value="1"/>
</dbReference>
<name>A0A918DC08_9RHOB</name>
<dbReference type="OrthoDB" id="9784739at2"/>
<dbReference type="Gene3D" id="2.160.10.10">
    <property type="entry name" value="Hexapeptide repeat proteins"/>
    <property type="match status" value="1"/>
</dbReference>
<evidence type="ECO:0000256" key="7">
    <source>
        <dbReference type="HAMAP-Rule" id="MF_00523"/>
    </source>
</evidence>
<evidence type="ECO:0000256" key="2">
    <source>
        <dbReference type="ARBA" id="ARBA00022556"/>
    </source>
</evidence>
<gene>
    <name evidence="7 9" type="primary">lpxD</name>
    <name evidence="9" type="ORF">GCM10010991_04070</name>
</gene>
<dbReference type="GO" id="GO:0016410">
    <property type="term" value="F:N-acyltransferase activity"/>
    <property type="evidence" value="ECO:0007669"/>
    <property type="project" value="InterPro"/>
</dbReference>
<evidence type="ECO:0000256" key="3">
    <source>
        <dbReference type="ARBA" id="ARBA00022679"/>
    </source>
</evidence>
<dbReference type="HAMAP" id="MF_00523">
    <property type="entry name" value="LpxD"/>
    <property type="match status" value="1"/>
</dbReference>
<evidence type="ECO:0000256" key="6">
    <source>
        <dbReference type="ARBA" id="ARBA00023315"/>
    </source>
</evidence>
<dbReference type="GO" id="GO:0009245">
    <property type="term" value="P:lipid A biosynthetic process"/>
    <property type="evidence" value="ECO:0007669"/>
    <property type="project" value="UniProtKB-UniRule"/>
</dbReference>
<dbReference type="Pfam" id="PF00132">
    <property type="entry name" value="Hexapep"/>
    <property type="match status" value="1"/>
</dbReference>
<keyword evidence="10" id="KW-1185">Reference proteome</keyword>
<feature type="domain" description="Mannose-1-phosphate guanyltransferase C-terminal" evidence="8">
    <location>
        <begin position="103"/>
        <end position="182"/>
    </location>
</feature>